<dbReference type="Proteomes" id="UP001499978">
    <property type="component" value="Unassembled WGS sequence"/>
</dbReference>
<accession>A0ABN3N4C1</accession>
<evidence type="ECO:0000313" key="2">
    <source>
        <dbReference type="Proteomes" id="UP001499978"/>
    </source>
</evidence>
<keyword evidence="2" id="KW-1185">Reference proteome</keyword>
<reference evidence="1 2" key="1">
    <citation type="journal article" date="2019" name="Int. J. Syst. Evol. Microbiol.">
        <title>The Global Catalogue of Microorganisms (GCM) 10K type strain sequencing project: providing services to taxonomists for standard genome sequencing and annotation.</title>
        <authorList>
            <consortium name="The Broad Institute Genomics Platform"/>
            <consortium name="The Broad Institute Genome Sequencing Center for Infectious Disease"/>
            <person name="Wu L."/>
            <person name="Ma J."/>
        </authorList>
    </citation>
    <scope>NUCLEOTIDE SEQUENCE [LARGE SCALE GENOMIC DNA]</scope>
    <source>
        <strain evidence="1 2">JCM 3367</strain>
    </source>
</reference>
<dbReference type="InterPro" id="IPR021986">
    <property type="entry name" value="Spherulin4"/>
</dbReference>
<name>A0ABN3N4C1_9ACTN</name>
<organism evidence="1 2">
    <name type="scientific">Pilimelia columellifera subsp. columellifera</name>
    <dbReference type="NCBI Taxonomy" id="706583"/>
    <lineage>
        <taxon>Bacteria</taxon>
        <taxon>Bacillati</taxon>
        <taxon>Actinomycetota</taxon>
        <taxon>Actinomycetes</taxon>
        <taxon>Micromonosporales</taxon>
        <taxon>Micromonosporaceae</taxon>
        <taxon>Pilimelia</taxon>
    </lineage>
</organism>
<dbReference type="EMBL" id="BAAARY010000002">
    <property type="protein sequence ID" value="GAA2514070.1"/>
    <property type="molecule type" value="Genomic_DNA"/>
</dbReference>
<evidence type="ECO:0008006" key="3">
    <source>
        <dbReference type="Google" id="ProtNLM"/>
    </source>
</evidence>
<proteinExistence type="predicted"/>
<protein>
    <recommendedName>
        <fullName evidence="3">Spherulation-specific family 4</fullName>
    </recommendedName>
</protein>
<gene>
    <name evidence="1" type="ORF">GCM10010201_07500</name>
</gene>
<evidence type="ECO:0000313" key="1">
    <source>
        <dbReference type="EMBL" id="GAA2514070.1"/>
    </source>
</evidence>
<dbReference type="Pfam" id="PF12138">
    <property type="entry name" value="Spherulin4"/>
    <property type="match status" value="1"/>
</dbReference>
<comment type="caution">
    <text evidence="1">The sequence shown here is derived from an EMBL/GenBank/DDBJ whole genome shotgun (WGS) entry which is preliminary data.</text>
</comment>
<sequence>MRALLPLYKHPVDDPDLWERAAALGARATIVVNVHNGPGVELEPPYVAATGRLAQRGTPMLGYVDLGYAERPLPAVLADVAAWRRYPVNGILFDQAPTGVDQVTAVAVAVSAARRAGFDEVVLNPGTPPAPVYRELGAQLCVFEGPWSAYLPWTGEGVRRGDGHLVYAVPDNLVDDARRTLAARGAGFGLVTERRAPLPYAGLPRWMISPAPATT</sequence>
<dbReference type="RefSeq" id="WP_344168237.1">
    <property type="nucleotide sequence ID" value="NZ_BAAARY010000002.1"/>
</dbReference>
<dbReference type="PANTHER" id="PTHR35040:SF9">
    <property type="entry name" value="4-LIKE CELL SURFACE PROTEIN, PUTATIVE (AFU_ORTHOLOGUE AFUA_4G14080)-RELATED"/>
    <property type="match status" value="1"/>
</dbReference>
<dbReference type="PANTHER" id="PTHR35040">
    <property type="match status" value="1"/>
</dbReference>